<gene>
    <name evidence="1" type="ORF">DILT_LOCUS13953</name>
</gene>
<dbReference type="Proteomes" id="UP000281553">
    <property type="component" value="Unassembled WGS sequence"/>
</dbReference>
<dbReference type="EMBL" id="UYRU01072238">
    <property type="protein sequence ID" value="VDN22003.1"/>
    <property type="molecule type" value="Genomic_DNA"/>
</dbReference>
<reference evidence="1 2" key="1">
    <citation type="submission" date="2018-11" db="EMBL/GenBank/DDBJ databases">
        <authorList>
            <consortium name="Pathogen Informatics"/>
        </authorList>
    </citation>
    <scope>NUCLEOTIDE SEQUENCE [LARGE SCALE GENOMIC DNA]</scope>
</reference>
<sequence>MNPNGVSDGFDGPEFTRLLDEAWETTPLFQNTSPSDSSRSEVTSLYPFFPIDSTQTNPFSDSYRPIVIQSNPVGNPPEDYTFNLPPPVSSAATPVADDQEPNLGPQEFHSAESLKQESGKTATVVAAHRSAPQPTLTSSCSAPVNIPTFDGSKSFMVWLRLAKFYLKRTDEADRSPFLLLGLSPDYLAKALEEGLSDETPFETLCYHLANLLSNTHTL</sequence>
<organism evidence="1 2">
    <name type="scientific">Dibothriocephalus latus</name>
    <name type="common">Fish tapeworm</name>
    <name type="synonym">Diphyllobothrium latum</name>
    <dbReference type="NCBI Taxonomy" id="60516"/>
    <lineage>
        <taxon>Eukaryota</taxon>
        <taxon>Metazoa</taxon>
        <taxon>Spiralia</taxon>
        <taxon>Lophotrochozoa</taxon>
        <taxon>Platyhelminthes</taxon>
        <taxon>Cestoda</taxon>
        <taxon>Eucestoda</taxon>
        <taxon>Diphyllobothriidea</taxon>
        <taxon>Diphyllobothriidae</taxon>
        <taxon>Dibothriocephalus</taxon>
    </lineage>
</organism>
<dbReference type="AlphaFoldDB" id="A0A3P7MER3"/>
<evidence type="ECO:0000313" key="2">
    <source>
        <dbReference type="Proteomes" id="UP000281553"/>
    </source>
</evidence>
<evidence type="ECO:0000313" key="1">
    <source>
        <dbReference type="EMBL" id="VDN22003.1"/>
    </source>
</evidence>
<keyword evidence="2" id="KW-1185">Reference proteome</keyword>
<name>A0A3P7MER3_DIBLA</name>
<accession>A0A3P7MER3</accession>
<proteinExistence type="predicted"/>
<protein>
    <submittedName>
        <fullName evidence="1">Uncharacterized protein</fullName>
    </submittedName>
</protein>